<dbReference type="InterPro" id="IPR050469">
    <property type="entry name" value="Diguanylate_Cyclase"/>
</dbReference>
<dbReference type="AlphaFoldDB" id="A0A1D9P5G9"/>
<dbReference type="PANTHER" id="PTHR45138:SF9">
    <property type="entry name" value="DIGUANYLATE CYCLASE DGCM-RELATED"/>
    <property type="match status" value="1"/>
</dbReference>
<reference evidence="4" key="1">
    <citation type="submission" date="2016-10" db="EMBL/GenBank/DDBJ databases">
        <title>The complete genome sequence of the rumen bacterium Butyrivibrio hungatei MB2003.</title>
        <authorList>
            <person name="Palevich N."/>
            <person name="Kelly W.J."/>
            <person name="Leahy S.C."/>
            <person name="Altermann E."/>
            <person name="Rakonjac J."/>
            <person name="Attwood G.T."/>
        </authorList>
    </citation>
    <scope>NUCLEOTIDE SEQUENCE [LARGE SCALE GENOMIC DNA]</scope>
    <source>
        <strain evidence="4">MB2003</strain>
    </source>
</reference>
<protein>
    <submittedName>
        <fullName evidence="3">GGDEF domain-containing protein</fullName>
    </submittedName>
</protein>
<sequence length="572" mass="64910">MEYKINRKIVVALISLLLAAGVIFLTTFLHIAPTPSAPIINLNDWEISLNGNILPVRSLKDANTGIIDDSDVIVLTTTVPELKYIEPSIYFRSVHAITEIYIDDDLIYTTRDEDTENSNFSIPKYYNNAPLSCSYAGKKLTITISGSKELPSSGLSNVYIGERKDLFFYNLYTMGIYFLAGAFFSFLGFLLMILSPYLIIYHDNDLRLFFSGLISLLLGTYILAYYGILGLIVDDSYINTIAEYAALYNIPTAILGYFASLFSGKKKKVFLSLFILDVILFFSSIILHFSGLLPFSMFSIILHVVANAEAIITFALIIHEQLSHRNSKERRVSPSDSIFLIGLVIFIILAISDIFLFNFNKYFRSEGEANTDLIGFTIGSFVFVCCLLVSYLYYNVYSNNFASMQSHIKSLAYTDALTGLANRARCEQVMNMLSEEKNIYTLISFDLNRLKHINDTLGHHEGDRLLTGFSTILSECFWDANLIGRMGGDEFIVILIEEHSLNCTKRIHELYSILEEWNRKEQAFTYSASYGYAYSYEVPSGSAKEVYMLADSRMYEMKREHHGDEKEDSRHA</sequence>
<dbReference type="PANTHER" id="PTHR45138">
    <property type="entry name" value="REGULATORY COMPONENTS OF SENSORY TRANSDUCTION SYSTEM"/>
    <property type="match status" value="1"/>
</dbReference>
<proteinExistence type="predicted"/>
<evidence type="ECO:0000259" key="2">
    <source>
        <dbReference type="PROSITE" id="PS50887"/>
    </source>
</evidence>
<evidence type="ECO:0000313" key="4">
    <source>
        <dbReference type="Proteomes" id="UP000179284"/>
    </source>
</evidence>
<feature type="transmembrane region" description="Helical" evidence="1">
    <location>
        <begin position="176"/>
        <end position="201"/>
    </location>
</feature>
<keyword evidence="1" id="KW-1133">Transmembrane helix</keyword>
<evidence type="ECO:0000313" key="3">
    <source>
        <dbReference type="EMBL" id="AOZ97742.1"/>
    </source>
</evidence>
<name>A0A1D9P5G9_9FIRM</name>
<dbReference type="Proteomes" id="UP000179284">
    <property type="component" value="Chromosome I"/>
</dbReference>
<feature type="transmembrane region" description="Helical" evidence="1">
    <location>
        <begin position="295"/>
        <end position="318"/>
    </location>
</feature>
<feature type="domain" description="GGDEF" evidence="2">
    <location>
        <begin position="438"/>
        <end position="572"/>
    </location>
</feature>
<dbReference type="InterPro" id="IPR029787">
    <property type="entry name" value="Nucleotide_cyclase"/>
</dbReference>
<feature type="transmembrane region" description="Helical" evidence="1">
    <location>
        <begin position="208"/>
        <end position="233"/>
    </location>
</feature>
<dbReference type="Pfam" id="PF00990">
    <property type="entry name" value="GGDEF"/>
    <property type="match status" value="1"/>
</dbReference>
<feature type="transmembrane region" description="Helical" evidence="1">
    <location>
        <begin position="373"/>
        <end position="394"/>
    </location>
</feature>
<dbReference type="GO" id="GO:0052621">
    <property type="term" value="F:diguanylate cyclase activity"/>
    <property type="evidence" value="ECO:0007669"/>
    <property type="project" value="TreeGrafter"/>
</dbReference>
<dbReference type="PROSITE" id="PS50887">
    <property type="entry name" value="GGDEF"/>
    <property type="match status" value="1"/>
</dbReference>
<keyword evidence="1" id="KW-0812">Transmembrane</keyword>
<dbReference type="CDD" id="cd01949">
    <property type="entry name" value="GGDEF"/>
    <property type="match status" value="1"/>
</dbReference>
<organism evidence="3 4">
    <name type="scientific">Butyrivibrio hungatei</name>
    <dbReference type="NCBI Taxonomy" id="185008"/>
    <lineage>
        <taxon>Bacteria</taxon>
        <taxon>Bacillati</taxon>
        <taxon>Bacillota</taxon>
        <taxon>Clostridia</taxon>
        <taxon>Lachnospirales</taxon>
        <taxon>Lachnospiraceae</taxon>
        <taxon>Butyrivibrio</taxon>
    </lineage>
</organism>
<evidence type="ECO:0000256" key="1">
    <source>
        <dbReference type="SAM" id="Phobius"/>
    </source>
</evidence>
<dbReference type="NCBIfam" id="TIGR00254">
    <property type="entry name" value="GGDEF"/>
    <property type="match status" value="1"/>
</dbReference>
<dbReference type="InterPro" id="IPR043128">
    <property type="entry name" value="Rev_trsase/Diguanyl_cyclase"/>
</dbReference>
<accession>A0A1D9P5G9</accession>
<dbReference type="OrthoDB" id="9762533at2"/>
<dbReference type="SMART" id="SM00267">
    <property type="entry name" value="GGDEF"/>
    <property type="match status" value="1"/>
</dbReference>
<dbReference type="SUPFAM" id="SSF55073">
    <property type="entry name" value="Nucleotide cyclase"/>
    <property type="match status" value="1"/>
</dbReference>
<feature type="transmembrane region" description="Helical" evidence="1">
    <location>
        <begin position="245"/>
        <end position="262"/>
    </location>
</feature>
<dbReference type="EMBL" id="CP017831">
    <property type="protein sequence ID" value="AOZ97742.1"/>
    <property type="molecule type" value="Genomic_DNA"/>
</dbReference>
<keyword evidence="1" id="KW-0472">Membrane</keyword>
<dbReference type="InterPro" id="IPR000160">
    <property type="entry name" value="GGDEF_dom"/>
</dbReference>
<feature type="transmembrane region" description="Helical" evidence="1">
    <location>
        <begin position="269"/>
        <end position="289"/>
    </location>
</feature>
<dbReference type="Gene3D" id="3.30.70.270">
    <property type="match status" value="1"/>
</dbReference>
<keyword evidence="4" id="KW-1185">Reference proteome</keyword>
<feature type="transmembrane region" description="Helical" evidence="1">
    <location>
        <begin position="9"/>
        <end position="32"/>
    </location>
</feature>
<dbReference type="RefSeq" id="WP_071177315.1">
    <property type="nucleotide sequence ID" value="NZ_CP017831.1"/>
</dbReference>
<gene>
    <name evidence="3" type="ORF">bhn_I2710</name>
</gene>
<dbReference type="KEGG" id="bhu:bhn_I2710"/>
<feature type="transmembrane region" description="Helical" evidence="1">
    <location>
        <begin position="338"/>
        <end position="357"/>
    </location>
</feature>